<organism evidence="1">
    <name type="scientific">marine sediment metagenome</name>
    <dbReference type="NCBI Taxonomy" id="412755"/>
    <lineage>
        <taxon>unclassified sequences</taxon>
        <taxon>metagenomes</taxon>
        <taxon>ecological metagenomes</taxon>
    </lineage>
</organism>
<reference evidence="1" key="1">
    <citation type="journal article" date="2015" name="Nature">
        <title>Complex archaea that bridge the gap between prokaryotes and eukaryotes.</title>
        <authorList>
            <person name="Spang A."/>
            <person name="Saw J.H."/>
            <person name="Jorgensen S.L."/>
            <person name="Zaremba-Niedzwiedzka K."/>
            <person name="Martijn J."/>
            <person name="Lind A.E."/>
            <person name="van Eijk R."/>
            <person name="Schleper C."/>
            <person name="Guy L."/>
            <person name="Ettema T.J."/>
        </authorList>
    </citation>
    <scope>NUCLEOTIDE SEQUENCE</scope>
</reference>
<dbReference type="EMBL" id="LAZR01019935">
    <property type="protein sequence ID" value="KKL90717.1"/>
    <property type="molecule type" value="Genomic_DNA"/>
</dbReference>
<comment type="caution">
    <text evidence="1">The sequence shown here is derived from an EMBL/GenBank/DDBJ whole genome shotgun (WGS) entry which is preliminary data.</text>
</comment>
<accession>A0A0F9IUE8</accession>
<dbReference type="AlphaFoldDB" id="A0A0F9IUE8"/>
<feature type="non-terminal residue" evidence="1">
    <location>
        <position position="1"/>
    </location>
</feature>
<gene>
    <name evidence="1" type="ORF">LCGC14_1901830</name>
</gene>
<proteinExistence type="predicted"/>
<name>A0A0F9IUE8_9ZZZZ</name>
<protein>
    <submittedName>
        <fullName evidence="1">Uncharacterized protein</fullName>
    </submittedName>
</protein>
<evidence type="ECO:0000313" key="1">
    <source>
        <dbReference type="EMBL" id="KKL90717.1"/>
    </source>
</evidence>
<sequence>SLNIDGTLQPPINSIELTVENFIVFPERKKATDFEKRIQKQNRLTGGG</sequence>